<reference evidence="1 2" key="1">
    <citation type="submission" date="2023-09" db="EMBL/GenBank/DDBJ databases">
        <authorList>
            <person name="Rey-Velasco X."/>
        </authorList>
    </citation>
    <scope>NUCLEOTIDE SEQUENCE [LARGE SCALE GENOMIC DNA]</scope>
    <source>
        <strain evidence="1 2">F117</strain>
    </source>
</reference>
<organism evidence="1 2">
    <name type="scientific">Autumnicola musiva</name>
    <dbReference type="NCBI Taxonomy" id="3075589"/>
    <lineage>
        <taxon>Bacteria</taxon>
        <taxon>Pseudomonadati</taxon>
        <taxon>Bacteroidota</taxon>
        <taxon>Flavobacteriia</taxon>
        <taxon>Flavobacteriales</taxon>
        <taxon>Flavobacteriaceae</taxon>
        <taxon>Autumnicola</taxon>
    </lineage>
</organism>
<dbReference type="EMBL" id="JAVRHK010000032">
    <property type="protein sequence ID" value="MDT0678704.1"/>
    <property type="molecule type" value="Genomic_DNA"/>
</dbReference>
<dbReference type="RefSeq" id="WP_311505037.1">
    <property type="nucleotide sequence ID" value="NZ_JAVRHK010000032.1"/>
</dbReference>
<proteinExistence type="predicted"/>
<evidence type="ECO:0000313" key="1">
    <source>
        <dbReference type="EMBL" id="MDT0678704.1"/>
    </source>
</evidence>
<dbReference type="Gene3D" id="1.10.10.60">
    <property type="entry name" value="Homeodomain-like"/>
    <property type="match status" value="1"/>
</dbReference>
<sequence>MKYLAMDDLLKNLQISVSSNLYLKDPESSELGRKIIGMGIILIDKVGFEKFTFKKLGEKIQSNESSVYRYFENKHSFLVYITNWFWGWKGYQLALSTYGIDNVEKKLLKAVEVIAHPVEEDMRFKHINEVALNNIIINESSKSYLTKKVDEENEHGHFILYKNLVNRISKMISEVDPDYQYPFSLATTIIDGSLHQHFLSKHFSSISDCTHEITPSIYFKNMVSSLLNTKNGK</sequence>
<accession>A0ABU3DAZ2</accession>
<dbReference type="Proteomes" id="UP001262582">
    <property type="component" value="Unassembled WGS sequence"/>
</dbReference>
<comment type="caution">
    <text evidence="1">The sequence shown here is derived from an EMBL/GenBank/DDBJ whole genome shotgun (WGS) entry which is preliminary data.</text>
</comment>
<dbReference type="InterPro" id="IPR009057">
    <property type="entry name" value="Homeodomain-like_sf"/>
</dbReference>
<keyword evidence="2" id="KW-1185">Reference proteome</keyword>
<protein>
    <submittedName>
        <fullName evidence="1">TetR/AcrR family transcriptional regulator</fullName>
    </submittedName>
</protein>
<name>A0ABU3DAZ2_9FLAO</name>
<evidence type="ECO:0000313" key="2">
    <source>
        <dbReference type="Proteomes" id="UP001262582"/>
    </source>
</evidence>
<dbReference type="SUPFAM" id="SSF46689">
    <property type="entry name" value="Homeodomain-like"/>
    <property type="match status" value="1"/>
</dbReference>
<gene>
    <name evidence="1" type="ORF">RM539_19170</name>
</gene>